<accession>A0AAP0Q214</accession>
<evidence type="ECO:0000313" key="2">
    <source>
        <dbReference type="EMBL" id="KAK9162984.1"/>
    </source>
</evidence>
<keyword evidence="3" id="KW-1185">Reference proteome</keyword>
<gene>
    <name evidence="2" type="ORF">Syun_003886</name>
</gene>
<organism evidence="2 3">
    <name type="scientific">Stephania yunnanensis</name>
    <dbReference type="NCBI Taxonomy" id="152371"/>
    <lineage>
        <taxon>Eukaryota</taxon>
        <taxon>Viridiplantae</taxon>
        <taxon>Streptophyta</taxon>
        <taxon>Embryophyta</taxon>
        <taxon>Tracheophyta</taxon>
        <taxon>Spermatophyta</taxon>
        <taxon>Magnoliopsida</taxon>
        <taxon>Ranunculales</taxon>
        <taxon>Menispermaceae</taxon>
        <taxon>Menispermoideae</taxon>
        <taxon>Cissampelideae</taxon>
        <taxon>Stephania</taxon>
    </lineage>
</organism>
<comment type="caution">
    <text evidence="2">The sequence shown here is derived from an EMBL/GenBank/DDBJ whole genome shotgun (WGS) entry which is preliminary data.</text>
</comment>
<name>A0AAP0Q214_9MAGN</name>
<reference evidence="2 3" key="1">
    <citation type="submission" date="2024-01" db="EMBL/GenBank/DDBJ databases">
        <title>Genome assemblies of Stephania.</title>
        <authorList>
            <person name="Yang L."/>
        </authorList>
    </citation>
    <scope>NUCLEOTIDE SEQUENCE [LARGE SCALE GENOMIC DNA]</scope>
    <source>
        <strain evidence="2">YNDBR</strain>
        <tissue evidence="2">Leaf</tissue>
    </source>
</reference>
<feature type="coiled-coil region" evidence="1">
    <location>
        <begin position="168"/>
        <end position="195"/>
    </location>
</feature>
<evidence type="ECO:0000256" key="1">
    <source>
        <dbReference type="SAM" id="Coils"/>
    </source>
</evidence>
<sequence>MHEVAACDWSCVAAGDANRVATGDAMNDVRIKPPLAFLLGTKREQWNYQHNLKWENLAGQIRRLLKKESRTGLQNPSQVLADQSYKLFMIHWSFLDSDVQEHLGEVVFVELPEPALRSKGEDDNDILDSFVLLRGDVAESCESPPGEESSKAPLQQLLVAWGKLTQDIAEIHVKLKELENFLKDEENTKSQECDEAAFRRLKSGCVRRVNEKAAAFMECMIESYLRPIEFTTPRDCLGRNSVTESFTFGLMQTIIGRNGHCVLQLVASQQSEFIRSRHRYMTRYHQVTQGLVTEKTKKMKRERGGDVDREIEMGIGVPESESLWLESESRRVNRWRVRSMDRSIEELRELVLS</sequence>
<dbReference type="AlphaFoldDB" id="A0AAP0Q214"/>
<keyword evidence="1" id="KW-0175">Coiled coil</keyword>
<protein>
    <submittedName>
        <fullName evidence="2">Uncharacterized protein</fullName>
    </submittedName>
</protein>
<proteinExistence type="predicted"/>
<dbReference type="Proteomes" id="UP001420932">
    <property type="component" value="Unassembled WGS sequence"/>
</dbReference>
<evidence type="ECO:0000313" key="3">
    <source>
        <dbReference type="Proteomes" id="UP001420932"/>
    </source>
</evidence>
<dbReference type="EMBL" id="JBBNAF010000002">
    <property type="protein sequence ID" value="KAK9162984.1"/>
    <property type="molecule type" value="Genomic_DNA"/>
</dbReference>